<feature type="compositionally biased region" description="Basic and acidic residues" evidence="1">
    <location>
        <begin position="158"/>
        <end position="169"/>
    </location>
</feature>
<sequence>DAVRRPAGLGRQHPAGRPAPALAEPGGPHLGQARGPQPDRLHQGPPGAADDRAGRGRRHPAAGVHDPRADLGQHRDLPGDGRQAQGLPHRVRDAGEHLGGASAAAADVGRGDHLLARRRWLQRGRPRRQAGRRGPPRLGDALPVRQRGQRPRARGGNRPRDPGRPADHHPLRRRARHDRDPDGRLPLLPRPQAGRPDRGRRAALRRARLRPPQPRRGVRPGALRRVADRLTVQRRPARRRTAGARAAGARGHLRRHLDRGDPPRRPRPGRQGGQGGGVCRHRLRGVRRRLEVPLHGCLRGHRRRGRGPARRPALGL</sequence>
<evidence type="ECO:0000313" key="2">
    <source>
        <dbReference type="EMBL" id="CAA9397322.1"/>
    </source>
</evidence>
<dbReference type="AlphaFoldDB" id="A0A6J4NSW3"/>
<feature type="compositionally biased region" description="Basic and acidic residues" evidence="1">
    <location>
        <begin position="65"/>
        <end position="79"/>
    </location>
</feature>
<evidence type="ECO:0000256" key="1">
    <source>
        <dbReference type="SAM" id="MobiDB-lite"/>
    </source>
</evidence>
<feature type="compositionally biased region" description="Low complexity" evidence="1">
    <location>
        <begin position="184"/>
        <end position="194"/>
    </location>
</feature>
<feature type="compositionally biased region" description="Basic residues" evidence="1">
    <location>
        <begin position="147"/>
        <end position="157"/>
    </location>
</feature>
<reference evidence="2" key="1">
    <citation type="submission" date="2020-02" db="EMBL/GenBank/DDBJ databases">
        <authorList>
            <person name="Meier V. D."/>
        </authorList>
    </citation>
    <scope>NUCLEOTIDE SEQUENCE</scope>
    <source>
        <strain evidence="2">AVDCRST_MAG32</strain>
    </source>
</reference>
<feature type="region of interest" description="Disordered" evidence="1">
    <location>
        <begin position="1"/>
        <end position="280"/>
    </location>
</feature>
<feature type="non-terminal residue" evidence="2">
    <location>
        <position position="1"/>
    </location>
</feature>
<organism evidence="2">
    <name type="scientific">uncultured Nocardioides sp</name>
    <dbReference type="NCBI Taxonomy" id="198441"/>
    <lineage>
        <taxon>Bacteria</taxon>
        <taxon>Bacillati</taxon>
        <taxon>Actinomycetota</taxon>
        <taxon>Actinomycetes</taxon>
        <taxon>Propionibacteriales</taxon>
        <taxon>Nocardioidaceae</taxon>
        <taxon>Nocardioides</taxon>
        <taxon>environmental samples</taxon>
    </lineage>
</organism>
<accession>A0A6J4NSW3</accession>
<name>A0A6J4NSW3_9ACTN</name>
<gene>
    <name evidence="2" type="ORF">AVDCRST_MAG32-2763</name>
</gene>
<protein>
    <submittedName>
        <fullName evidence="2">Cysteine synthase, CysO-dependent</fullName>
    </submittedName>
</protein>
<feature type="non-terminal residue" evidence="2">
    <location>
        <position position="316"/>
    </location>
</feature>
<proteinExistence type="predicted"/>
<feature type="compositionally biased region" description="Basic residues" evidence="1">
    <location>
        <begin position="116"/>
        <end position="135"/>
    </location>
</feature>
<dbReference type="EMBL" id="CADCUM010000107">
    <property type="protein sequence ID" value="CAA9397322.1"/>
    <property type="molecule type" value="Genomic_DNA"/>
</dbReference>